<feature type="binding site" evidence="2">
    <location>
        <position position="102"/>
    </location>
    <ligand>
        <name>Mn(2+)</name>
        <dbReference type="ChEBI" id="CHEBI:29035"/>
        <label>2</label>
    </ligand>
</feature>
<evidence type="ECO:0000256" key="1">
    <source>
        <dbReference type="ARBA" id="ARBA00022801"/>
    </source>
</evidence>
<feature type="binding site" evidence="2">
    <location>
        <position position="104"/>
    </location>
    <ligand>
        <name>Mn(2+)</name>
        <dbReference type="ChEBI" id="CHEBI:29035"/>
        <label>2</label>
    </ligand>
</feature>
<dbReference type="InterPro" id="IPR011650">
    <property type="entry name" value="Peptidase_M20_dimer"/>
</dbReference>
<keyword evidence="5" id="KW-1185">Reference proteome</keyword>
<reference evidence="4 5" key="1">
    <citation type="submission" date="2016-11" db="EMBL/GenBank/DDBJ databases">
        <authorList>
            <person name="Jaros S."/>
            <person name="Januszkiewicz K."/>
            <person name="Wedrychowicz H."/>
        </authorList>
    </citation>
    <scope>NUCLEOTIDE SEQUENCE [LARGE SCALE GENOMIC DNA]</scope>
    <source>
        <strain evidence="4 5">DSM 14214</strain>
    </source>
</reference>
<evidence type="ECO:0000259" key="3">
    <source>
        <dbReference type="Pfam" id="PF07687"/>
    </source>
</evidence>
<dbReference type="Gene3D" id="3.40.630.10">
    <property type="entry name" value="Zn peptidases"/>
    <property type="match status" value="1"/>
</dbReference>
<keyword evidence="2" id="KW-0479">Metal-binding</keyword>
<dbReference type="SUPFAM" id="SSF55031">
    <property type="entry name" value="Bacterial exopeptidase dimerisation domain"/>
    <property type="match status" value="1"/>
</dbReference>
<evidence type="ECO:0000313" key="5">
    <source>
        <dbReference type="Proteomes" id="UP000183975"/>
    </source>
</evidence>
<dbReference type="Pfam" id="PF01546">
    <property type="entry name" value="Peptidase_M20"/>
    <property type="match status" value="1"/>
</dbReference>
<dbReference type="PANTHER" id="PTHR11014:SF63">
    <property type="entry name" value="METALLOPEPTIDASE, PUTATIVE (AFU_ORTHOLOGUE AFUA_6G09600)-RELATED"/>
    <property type="match status" value="1"/>
</dbReference>
<dbReference type="OrthoDB" id="9776731at2"/>
<dbReference type="RefSeq" id="WP_072852031.1">
    <property type="nucleotide sequence ID" value="NZ_FRAH01000045.1"/>
</dbReference>
<feature type="domain" description="Peptidase M20 dimerisation" evidence="3">
    <location>
        <begin position="186"/>
        <end position="280"/>
    </location>
</feature>
<feature type="binding site" evidence="2">
    <location>
        <position position="363"/>
    </location>
    <ligand>
        <name>Mn(2+)</name>
        <dbReference type="ChEBI" id="CHEBI:29035"/>
        <label>2</label>
    </ligand>
</feature>
<protein>
    <submittedName>
        <fullName evidence="4">Amidohydrolase</fullName>
    </submittedName>
</protein>
<dbReference type="GO" id="GO:0019877">
    <property type="term" value="P:diaminopimelate biosynthetic process"/>
    <property type="evidence" value="ECO:0007669"/>
    <property type="project" value="UniProtKB-ARBA"/>
</dbReference>
<dbReference type="EMBL" id="FRAH01000045">
    <property type="protein sequence ID" value="SHK79043.1"/>
    <property type="molecule type" value="Genomic_DNA"/>
</dbReference>
<dbReference type="SUPFAM" id="SSF53187">
    <property type="entry name" value="Zn-dependent exopeptidases"/>
    <property type="match status" value="1"/>
</dbReference>
<dbReference type="FunFam" id="3.30.70.360:FF:000001">
    <property type="entry name" value="N-acetyldiaminopimelate deacetylase"/>
    <property type="match status" value="1"/>
</dbReference>
<dbReference type="PANTHER" id="PTHR11014">
    <property type="entry name" value="PEPTIDASE M20 FAMILY MEMBER"/>
    <property type="match status" value="1"/>
</dbReference>
<dbReference type="InterPro" id="IPR002933">
    <property type="entry name" value="Peptidase_M20"/>
</dbReference>
<evidence type="ECO:0000256" key="2">
    <source>
        <dbReference type="PIRSR" id="PIRSR005962-1"/>
    </source>
</evidence>
<dbReference type="Proteomes" id="UP000183975">
    <property type="component" value="Unassembled WGS sequence"/>
</dbReference>
<keyword evidence="1 4" id="KW-0378">Hydrolase</keyword>
<dbReference type="InterPro" id="IPR036264">
    <property type="entry name" value="Bact_exopeptidase_dim_dom"/>
</dbReference>
<dbReference type="GO" id="GO:0046872">
    <property type="term" value="F:metal ion binding"/>
    <property type="evidence" value="ECO:0007669"/>
    <property type="project" value="UniProtKB-KW"/>
</dbReference>
<accession>A0A1M6VC10</accession>
<gene>
    <name evidence="4" type="ORF">SAMN02745138_02353</name>
</gene>
<dbReference type="AlphaFoldDB" id="A0A1M6VC10"/>
<sequence>MAVKPYVLAEKAYLTDLRRHFHAHPEVSLKEYETCKKIEAELDSMGIPHKRIGETGVYGWIDGKKAGDGVTVALRADIDALAMDDLKEVSYHSQNAGVCHACGHDAHTATLLTAAKILKAKENEFSGQVRLFFQQAEEIGQGARQFVQAGLLDGVTRVFGAHVTSHLDSGKISLTAGPQNASCDYFKIQIHGKGAHVSTPQLGVDALYIASQIVVQLQTIVSRNTDPLETVVVGVGKLEAGTQYNIVAEHAVLEGTTRSFLPEVRKFTNDRVVRIAKETAALYGAEAEVEFLDFAAPLVNDAKAVEEVTAVTAEFLPREDIISDFQKALGADDFADYLAVTRGMYAFVGTRSAKDPHTAVAHHHGLFDVDEEGLLISCNVYVDYALWVLNEKPEA</sequence>
<feature type="binding site" evidence="2">
    <location>
        <position position="162"/>
    </location>
    <ligand>
        <name>Mn(2+)</name>
        <dbReference type="ChEBI" id="CHEBI:29035"/>
        <label>2</label>
    </ligand>
</feature>
<name>A0A1M6VC10_9FIRM</name>
<dbReference type="Gene3D" id="3.30.70.360">
    <property type="match status" value="1"/>
</dbReference>
<organism evidence="4 5">
    <name type="scientific">Anaerotignum lactatifermentans DSM 14214</name>
    <dbReference type="NCBI Taxonomy" id="1121323"/>
    <lineage>
        <taxon>Bacteria</taxon>
        <taxon>Bacillati</taxon>
        <taxon>Bacillota</taxon>
        <taxon>Clostridia</taxon>
        <taxon>Lachnospirales</taxon>
        <taxon>Anaerotignaceae</taxon>
        <taxon>Anaerotignum</taxon>
    </lineage>
</organism>
<evidence type="ECO:0000313" key="4">
    <source>
        <dbReference type="EMBL" id="SHK79043.1"/>
    </source>
</evidence>
<dbReference type="InterPro" id="IPR017439">
    <property type="entry name" value="Amidohydrolase"/>
</dbReference>
<dbReference type="PIRSF" id="PIRSF005962">
    <property type="entry name" value="Pept_M20D_amidohydro"/>
    <property type="match status" value="1"/>
</dbReference>
<dbReference type="GO" id="GO:0050118">
    <property type="term" value="F:N-acetyldiaminopimelate deacetylase activity"/>
    <property type="evidence" value="ECO:0007669"/>
    <property type="project" value="UniProtKB-ARBA"/>
</dbReference>
<comment type="cofactor">
    <cofactor evidence="2">
        <name>Mn(2+)</name>
        <dbReference type="ChEBI" id="CHEBI:29035"/>
    </cofactor>
    <text evidence="2">The Mn(2+) ion enhances activity.</text>
</comment>
<feature type="binding site" evidence="2">
    <location>
        <position position="138"/>
    </location>
    <ligand>
        <name>Mn(2+)</name>
        <dbReference type="ChEBI" id="CHEBI:29035"/>
        <label>2</label>
    </ligand>
</feature>
<dbReference type="NCBIfam" id="TIGR01891">
    <property type="entry name" value="amidohydrolases"/>
    <property type="match status" value="1"/>
</dbReference>
<dbReference type="Pfam" id="PF07687">
    <property type="entry name" value="M20_dimer"/>
    <property type="match status" value="1"/>
</dbReference>
<proteinExistence type="predicted"/>
<keyword evidence="2" id="KW-0464">Manganese</keyword>